<feature type="domain" description="dUTPase-like" evidence="7">
    <location>
        <begin position="128"/>
        <end position="232"/>
    </location>
</feature>
<organism evidence="8 9">
    <name type="scientific">Zingiber officinale</name>
    <name type="common">Ginger</name>
    <name type="synonym">Amomum zingiber</name>
    <dbReference type="NCBI Taxonomy" id="94328"/>
    <lineage>
        <taxon>Eukaryota</taxon>
        <taxon>Viridiplantae</taxon>
        <taxon>Streptophyta</taxon>
        <taxon>Embryophyta</taxon>
        <taxon>Tracheophyta</taxon>
        <taxon>Spermatophyta</taxon>
        <taxon>Magnoliopsida</taxon>
        <taxon>Liliopsida</taxon>
        <taxon>Zingiberales</taxon>
        <taxon>Zingiberaceae</taxon>
        <taxon>Zingiber</taxon>
    </lineage>
</organism>
<keyword evidence="5" id="KW-0546">Nucleotide metabolism</keyword>
<accession>A0A8J5HKV3</accession>
<sequence>MEVDHTQGSQLVYVIPDIMLAIGYFYRNIQISILTRGYERWQNNEANLLIPRGLVGRLSNTPNIGFSYEVQDVVDYLTSHGYNDKDEEIQSDEDSIQTLTVLIERDNNVLEEVDIPANPEIKETNRPYLLPRGRGLISTGISMKIPWGTYSRIATKSSAAFKLGLDIGASVIDYDYRGEIKILAFNHSVQFIHIYRGDCVAQLILEYIAIPEVYEVKNLTPTKRGTEGFGSTTPIPQNKSHKKNEERWDTLGESSGKYDYYVNYVIPDPLPDLELPTWDDESQIPQQITPPVMDILLSKECHTILTFTHKGEHFQRSPEEDHAGATSSGATVLRSMDTTQDDPDYDFLHQIQYMASLTQRMMLEEEFINPFASEGGGNESIATGYEMGYPSLQHLIETPQEQIYSFNTVISPYNPPQEATMGPPGYPQHQHYNLFLVHHNQFMNKDLHMLEVVQFYMTLTDH</sequence>
<evidence type="ECO:0000256" key="2">
    <source>
        <dbReference type="ARBA" id="ARBA00006581"/>
    </source>
</evidence>
<dbReference type="GO" id="GO:0000287">
    <property type="term" value="F:magnesium ion binding"/>
    <property type="evidence" value="ECO:0007669"/>
    <property type="project" value="InterPro"/>
</dbReference>
<dbReference type="AlphaFoldDB" id="A0A8J5HKV3"/>
<dbReference type="Gene3D" id="2.70.40.10">
    <property type="match status" value="1"/>
</dbReference>
<dbReference type="Proteomes" id="UP000734854">
    <property type="component" value="Unassembled WGS sequence"/>
</dbReference>
<dbReference type="InterPro" id="IPR029054">
    <property type="entry name" value="dUTPase-like"/>
</dbReference>
<protein>
    <recommendedName>
        <fullName evidence="3">dUTP diphosphatase</fullName>
        <ecNumber evidence="3">3.6.1.23</ecNumber>
    </recommendedName>
</protein>
<reference evidence="8 9" key="1">
    <citation type="submission" date="2020-08" db="EMBL/GenBank/DDBJ databases">
        <title>Plant Genome Project.</title>
        <authorList>
            <person name="Zhang R.-G."/>
        </authorList>
    </citation>
    <scope>NUCLEOTIDE SEQUENCE [LARGE SCALE GENOMIC DNA]</scope>
    <source>
        <tissue evidence="8">Rhizome</tissue>
    </source>
</reference>
<evidence type="ECO:0000256" key="3">
    <source>
        <dbReference type="ARBA" id="ARBA00012379"/>
    </source>
</evidence>
<evidence type="ECO:0000256" key="6">
    <source>
        <dbReference type="SAM" id="MobiDB-lite"/>
    </source>
</evidence>
<evidence type="ECO:0000259" key="7">
    <source>
        <dbReference type="Pfam" id="PF00692"/>
    </source>
</evidence>
<name>A0A8J5HKV3_ZINOF</name>
<dbReference type="SUPFAM" id="SSF51283">
    <property type="entry name" value="dUTPase-like"/>
    <property type="match status" value="1"/>
</dbReference>
<keyword evidence="4" id="KW-0378">Hydrolase</keyword>
<evidence type="ECO:0000256" key="1">
    <source>
        <dbReference type="ARBA" id="ARBA00005142"/>
    </source>
</evidence>
<feature type="compositionally biased region" description="Polar residues" evidence="6">
    <location>
        <begin position="225"/>
        <end position="238"/>
    </location>
</feature>
<keyword evidence="9" id="KW-1185">Reference proteome</keyword>
<proteinExistence type="inferred from homology"/>
<dbReference type="InterPro" id="IPR033704">
    <property type="entry name" value="dUTPase_trimeric"/>
</dbReference>
<dbReference type="InterPro" id="IPR036157">
    <property type="entry name" value="dUTPase-like_sf"/>
</dbReference>
<dbReference type="GO" id="GO:0006226">
    <property type="term" value="P:dUMP biosynthetic process"/>
    <property type="evidence" value="ECO:0007669"/>
    <property type="project" value="UniProtKB-UniPathway"/>
</dbReference>
<dbReference type="EC" id="3.6.1.23" evidence="3"/>
<evidence type="ECO:0000256" key="5">
    <source>
        <dbReference type="ARBA" id="ARBA00023080"/>
    </source>
</evidence>
<comment type="similarity">
    <text evidence="2">Belongs to the dUTPase family.</text>
</comment>
<dbReference type="PANTHER" id="PTHR11241">
    <property type="entry name" value="DEOXYURIDINE 5'-TRIPHOSPHATE NUCLEOTIDOHYDROLASE"/>
    <property type="match status" value="1"/>
</dbReference>
<dbReference type="InterPro" id="IPR008181">
    <property type="entry name" value="dUTPase"/>
</dbReference>
<evidence type="ECO:0000313" key="8">
    <source>
        <dbReference type="EMBL" id="KAG6521358.1"/>
    </source>
</evidence>
<comment type="pathway">
    <text evidence="1">Pyrimidine metabolism; dUMP biosynthesis; dUMP from dCTP (dUTP route): step 2/2.</text>
</comment>
<dbReference type="GO" id="GO:0004170">
    <property type="term" value="F:dUTP diphosphatase activity"/>
    <property type="evidence" value="ECO:0007669"/>
    <property type="project" value="UniProtKB-EC"/>
</dbReference>
<dbReference type="UniPathway" id="UPA00610">
    <property type="reaction ID" value="UER00666"/>
</dbReference>
<evidence type="ECO:0000313" key="9">
    <source>
        <dbReference type="Proteomes" id="UP000734854"/>
    </source>
</evidence>
<dbReference type="EMBL" id="JACMSC010000005">
    <property type="protein sequence ID" value="KAG6521358.1"/>
    <property type="molecule type" value="Genomic_DNA"/>
</dbReference>
<evidence type="ECO:0000256" key="4">
    <source>
        <dbReference type="ARBA" id="ARBA00022801"/>
    </source>
</evidence>
<comment type="caution">
    <text evidence="8">The sequence shown here is derived from an EMBL/GenBank/DDBJ whole genome shotgun (WGS) entry which is preliminary data.</text>
</comment>
<feature type="region of interest" description="Disordered" evidence="6">
    <location>
        <begin position="225"/>
        <end position="246"/>
    </location>
</feature>
<dbReference type="CDD" id="cd07557">
    <property type="entry name" value="trimeric_dUTPase"/>
    <property type="match status" value="1"/>
</dbReference>
<gene>
    <name evidence="8" type="ORF">ZIOFF_018474</name>
</gene>
<dbReference type="Pfam" id="PF00692">
    <property type="entry name" value="dUTPase"/>
    <property type="match status" value="1"/>
</dbReference>
<dbReference type="PANTHER" id="PTHR11241:SF0">
    <property type="entry name" value="DEOXYURIDINE 5'-TRIPHOSPHATE NUCLEOTIDOHYDROLASE"/>
    <property type="match status" value="1"/>
</dbReference>
<dbReference type="GO" id="GO:0046081">
    <property type="term" value="P:dUTP catabolic process"/>
    <property type="evidence" value="ECO:0007669"/>
    <property type="project" value="InterPro"/>
</dbReference>